<dbReference type="Gene3D" id="2.40.280.10">
    <property type="match status" value="1"/>
</dbReference>
<dbReference type="PROSITE" id="PS01317">
    <property type="entry name" value="SSRP"/>
    <property type="match status" value="1"/>
</dbReference>
<dbReference type="InterPro" id="IPR020081">
    <property type="entry name" value="SsrA-bd_prot_CS"/>
</dbReference>
<evidence type="ECO:0000256" key="2">
    <source>
        <dbReference type="ARBA" id="ARBA00022884"/>
    </source>
</evidence>
<comment type="function">
    <text evidence="3">Required for rescue of stalled ribosomes mediated by trans-translation. Binds to transfer-messenger RNA (tmRNA), required for stable association of tmRNA with ribosomes. tmRNA and SmpB together mimic tRNA shape, replacing the anticodon stem-loop with SmpB. tmRNA is encoded by the ssrA gene; the 2 termini fold to resemble tRNA(Ala) and it encodes a 'tag peptide', a short internal open reading frame. During trans-translation Ala-aminoacylated tmRNA acts like a tRNA, entering the A-site of stalled ribosomes, displacing the stalled mRNA. The ribosome then switches to translate the ORF on the tmRNA; the nascent peptide is terminated with the 'tag peptide' encoded by the tmRNA and targeted for degradation. The ribosome is freed to recommence translation, which seems to be the essential function of trans-translation.</text>
</comment>
<protein>
    <recommendedName>
        <fullName evidence="3">SsrA-binding protein</fullName>
    </recommendedName>
    <alternativeName>
        <fullName evidence="3">Small protein B</fullName>
    </alternativeName>
</protein>
<dbReference type="Proteomes" id="UP000179153">
    <property type="component" value="Unassembled WGS sequence"/>
</dbReference>
<dbReference type="NCBIfam" id="NF003843">
    <property type="entry name" value="PRK05422.1"/>
    <property type="match status" value="1"/>
</dbReference>
<comment type="similarity">
    <text evidence="3">Belongs to the SmpB family.</text>
</comment>
<dbReference type="PANTHER" id="PTHR30308">
    <property type="entry name" value="TMRNA-BINDING COMPONENT OF TRANS-TRANSLATION TAGGING COMPLEX"/>
    <property type="match status" value="1"/>
</dbReference>
<accession>A0A1G2HGA4</accession>
<dbReference type="STRING" id="1802163.A2932_02000"/>
<comment type="subcellular location">
    <subcellularLocation>
        <location evidence="3">Cytoplasm</location>
    </subcellularLocation>
    <text evidence="3">The tmRNA-SmpB complex associates with stalled 70S ribosomes.</text>
</comment>
<keyword evidence="2 3" id="KW-0694">RNA-binding</keyword>
<organism evidence="4 5">
    <name type="scientific">Candidatus Spechtbacteria bacterium RIFCSPLOWO2_01_FULL_46_10</name>
    <dbReference type="NCBI Taxonomy" id="1802163"/>
    <lineage>
        <taxon>Bacteria</taxon>
        <taxon>Candidatus Spechtiibacteriota</taxon>
    </lineage>
</organism>
<dbReference type="Pfam" id="PF01668">
    <property type="entry name" value="SmpB"/>
    <property type="match status" value="1"/>
</dbReference>
<dbReference type="InterPro" id="IPR000037">
    <property type="entry name" value="SsrA-bd_prot"/>
</dbReference>
<dbReference type="GO" id="GO:0003723">
    <property type="term" value="F:RNA binding"/>
    <property type="evidence" value="ECO:0007669"/>
    <property type="project" value="UniProtKB-UniRule"/>
</dbReference>
<dbReference type="CDD" id="cd09294">
    <property type="entry name" value="SmpB"/>
    <property type="match status" value="1"/>
</dbReference>
<reference evidence="4 5" key="1">
    <citation type="journal article" date="2016" name="Nat. Commun.">
        <title>Thousands of microbial genomes shed light on interconnected biogeochemical processes in an aquifer system.</title>
        <authorList>
            <person name="Anantharaman K."/>
            <person name="Brown C.T."/>
            <person name="Hug L.A."/>
            <person name="Sharon I."/>
            <person name="Castelle C.J."/>
            <person name="Probst A.J."/>
            <person name="Thomas B.C."/>
            <person name="Singh A."/>
            <person name="Wilkins M.J."/>
            <person name="Karaoz U."/>
            <person name="Brodie E.L."/>
            <person name="Williams K.H."/>
            <person name="Hubbard S.S."/>
            <person name="Banfield J.F."/>
        </authorList>
    </citation>
    <scope>NUCLEOTIDE SEQUENCE [LARGE SCALE GENOMIC DNA]</scope>
</reference>
<dbReference type="SUPFAM" id="SSF74982">
    <property type="entry name" value="Small protein B (SmpB)"/>
    <property type="match status" value="1"/>
</dbReference>
<dbReference type="GO" id="GO:0070930">
    <property type="term" value="P:trans-translation-dependent protein tagging"/>
    <property type="evidence" value="ECO:0007669"/>
    <property type="project" value="TreeGrafter"/>
</dbReference>
<proteinExistence type="inferred from homology"/>
<dbReference type="NCBIfam" id="TIGR00086">
    <property type="entry name" value="smpB"/>
    <property type="match status" value="1"/>
</dbReference>
<sequence>MADYARNKKAYFNYEILEKYEAGLELRGFEVKSIKAGRVSLQGAFIIIRGSEAFLTNTTIPPYQAANTPKDYDETRTRRLLLHKNEIDELTGKSQQKGLTLVPLRLYNKSGKIKLEFALVRGKKKYDKREKLRKEEAGRKIQRALKRG</sequence>
<dbReference type="EMBL" id="MHOI01000020">
    <property type="protein sequence ID" value="OGZ61300.1"/>
    <property type="molecule type" value="Genomic_DNA"/>
</dbReference>
<evidence type="ECO:0000313" key="4">
    <source>
        <dbReference type="EMBL" id="OGZ61300.1"/>
    </source>
</evidence>
<evidence type="ECO:0000256" key="1">
    <source>
        <dbReference type="ARBA" id="ARBA00022490"/>
    </source>
</evidence>
<dbReference type="HAMAP" id="MF_00023">
    <property type="entry name" value="SmpB"/>
    <property type="match status" value="1"/>
</dbReference>
<dbReference type="InterPro" id="IPR023620">
    <property type="entry name" value="SmpB"/>
</dbReference>
<comment type="caution">
    <text evidence="4">The sequence shown here is derived from an EMBL/GenBank/DDBJ whole genome shotgun (WGS) entry which is preliminary data.</text>
</comment>
<evidence type="ECO:0000313" key="5">
    <source>
        <dbReference type="Proteomes" id="UP000179153"/>
    </source>
</evidence>
<dbReference type="GO" id="GO:0070929">
    <property type="term" value="P:trans-translation"/>
    <property type="evidence" value="ECO:0007669"/>
    <property type="project" value="UniProtKB-UniRule"/>
</dbReference>
<name>A0A1G2HGA4_9BACT</name>
<evidence type="ECO:0000256" key="3">
    <source>
        <dbReference type="HAMAP-Rule" id="MF_00023"/>
    </source>
</evidence>
<keyword evidence="1 3" id="KW-0963">Cytoplasm</keyword>
<dbReference type="GO" id="GO:0005829">
    <property type="term" value="C:cytosol"/>
    <property type="evidence" value="ECO:0007669"/>
    <property type="project" value="TreeGrafter"/>
</dbReference>
<dbReference type="PANTHER" id="PTHR30308:SF2">
    <property type="entry name" value="SSRA-BINDING PROTEIN"/>
    <property type="match status" value="1"/>
</dbReference>
<dbReference type="AlphaFoldDB" id="A0A1G2HGA4"/>
<gene>
    <name evidence="3" type="primary">smpB</name>
    <name evidence="4" type="ORF">A2932_02000</name>
</gene>